<protein>
    <recommendedName>
        <fullName evidence="3">ATP-grasp domain-containing protein</fullName>
    </recommendedName>
</protein>
<organism evidence="1 2">
    <name type="scientific">Microvenator marinus</name>
    <dbReference type="NCBI Taxonomy" id="2600177"/>
    <lineage>
        <taxon>Bacteria</taxon>
        <taxon>Deltaproteobacteria</taxon>
        <taxon>Bradymonadales</taxon>
        <taxon>Microvenatoraceae</taxon>
        <taxon>Microvenator</taxon>
    </lineage>
</organism>
<name>A0A5B8XQE6_9DELT</name>
<dbReference type="Proteomes" id="UP000321595">
    <property type="component" value="Chromosome"/>
</dbReference>
<evidence type="ECO:0000313" key="2">
    <source>
        <dbReference type="Proteomes" id="UP000321595"/>
    </source>
</evidence>
<reference evidence="1 2" key="1">
    <citation type="submission" date="2019-08" db="EMBL/GenBank/DDBJ databases">
        <authorList>
            <person name="Liang Q."/>
        </authorList>
    </citation>
    <scope>NUCLEOTIDE SEQUENCE [LARGE SCALE GENOMIC DNA]</scope>
    <source>
        <strain evidence="1 2">V1718</strain>
    </source>
</reference>
<dbReference type="KEGG" id="bbae:FRD01_10970"/>
<dbReference type="RefSeq" id="WP_146959553.1">
    <property type="nucleotide sequence ID" value="NZ_CP042467.1"/>
</dbReference>
<dbReference type="Gene3D" id="3.30.470.20">
    <property type="entry name" value="ATP-grasp fold, B domain"/>
    <property type="match status" value="1"/>
</dbReference>
<evidence type="ECO:0008006" key="3">
    <source>
        <dbReference type="Google" id="ProtNLM"/>
    </source>
</evidence>
<dbReference type="OrthoDB" id="233008at2"/>
<sequence>MFDFHTTRSLVLEANRSFEPLKWDGTERPSIHLEDVSGIPFVAGIAGVEEYQHRARVRARDQDLFVSVSKAQPGYEDYCRWLGLGAPEHLVAEPVEEATRVTHACLKEEAYRSLLEWSRDQPSQHVLIHPYMAIDEVWALAQKLSADGVKPQVVGPPPAVLWLANDKATLTALVAETLGESWVPKTAHAFSADALSELLKDFAKNFDFVGLKRTRCASAMGNRVFDSQEVSNLSDQARLALVQEFLDDTEWDGREEILVVEWLVSDDSPSTQTWIPPLGKGQPRLDGVYEQLLVGVEKMFLGSQPSTLPADLNSAIGEASFKVATALQELGYVGRCSFDFVVGQDGRPRFTECNGRWGGTSTPMHLMDRLFDERPHYVAQDWVEPSLVGKSFKELHQALEPKLYNPRTQEGHFILYNVGPITEKGKFDIISMNGQKPVF</sequence>
<dbReference type="AlphaFoldDB" id="A0A5B8XQE6"/>
<keyword evidence="2" id="KW-1185">Reference proteome</keyword>
<accession>A0A5B8XQE6</accession>
<dbReference type="SUPFAM" id="SSF56059">
    <property type="entry name" value="Glutathione synthetase ATP-binding domain-like"/>
    <property type="match status" value="1"/>
</dbReference>
<proteinExistence type="predicted"/>
<gene>
    <name evidence="1" type="ORF">FRD01_10970</name>
</gene>
<evidence type="ECO:0000313" key="1">
    <source>
        <dbReference type="EMBL" id="QED27745.1"/>
    </source>
</evidence>
<dbReference type="EMBL" id="CP042467">
    <property type="protein sequence ID" value="QED27745.1"/>
    <property type="molecule type" value="Genomic_DNA"/>
</dbReference>